<gene>
    <name evidence="2" type="ORF">LAZ67_15002163</name>
</gene>
<keyword evidence="3" id="KW-1185">Reference proteome</keyword>
<sequence>MSLEDKVPSGRPLILDDGDLQTRLEPSSSTRELSDVLGIGKLTIHRHLKQLDLVHKKPHPRSARTHGSTKTTNEFKFAINPLEDHFWKSAL</sequence>
<dbReference type="Proteomes" id="UP001235939">
    <property type="component" value="Chromosome 15"/>
</dbReference>
<name>A0ABY6L9P3_9ARAC</name>
<dbReference type="EMBL" id="CP092877">
    <property type="protein sequence ID" value="UYV77753.1"/>
    <property type="molecule type" value="Genomic_DNA"/>
</dbReference>
<accession>A0ABY6L9P3</accession>
<organism evidence="2 3">
    <name type="scientific">Cordylochernes scorpioides</name>
    <dbReference type="NCBI Taxonomy" id="51811"/>
    <lineage>
        <taxon>Eukaryota</taxon>
        <taxon>Metazoa</taxon>
        <taxon>Ecdysozoa</taxon>
        <taxon>Arthropoda</taxon>
        <taxon>Chelicerata</taxon>
        <taxon>Arachnida</taxon>
        <taxon>Pseudoscorpiones</taxon>
        <taxon>Cheliferoidea</taxon>
        <taxon>Chernetidae</taxon>
        <taxon>Cordylochernes</taxon>
    </lineage>
</organism>
<evidence type="ECO:0000313" key="3">
    <source>
        <dbReference type="Proteomes" id="UP001235939"/>
    </source>
</evidence>
<evidence type="ECO:0000313" key="2">
    <source>
        <dbReference type="EMBL" id="UYV77753.1"/>
    </source>
</evidence>
<protein>
    <submittedName>
        <fullName evidence="2">Uncharacterized protein</fullName>
    </submittedName>
</protein>
<proteinExistence type="predicted"/>
<evidence type="ECO:0000256" key="1">
    <source>
        <dbReference type="SAM" id="MobiDB-lite"/>
    </source>
</evidence>
<reference evidence="2 3" key="1">
    <citation type="submission" date="2022-01" db="EMBL/GenBank/DDBJ databases">
        <title>A chromosomal length assembly of Cordylochernes scorpioides.</title>
        <authorList>
            <person name="Zeh D."/>
            <person name="Zeh J."/>
        </authorList>
    </citation>
    <scope>NUCLEOTIDE SEQUENCE [LARGE SCALE GENOMIC DNA]</scope>
    <source>
        <strain evidence="2">IN4F17</strain>
        <tissue evidence="2">Whole Body</tissue>
    </source>
</reference>
<feature type="region of interest" description="Disordered" evidence="1">
    <location>
        <begin position="1"/>
        <end position="30"/>
    </location>
</feature>